<proteinExistence type="predicted"/>
<accession>A0A1E8Q5Y2</accession>
<name>A0A1E8Q5Y2_9MYCO</name>
<evidence type="ECO:0000313" key="4">
    <source>
        <dbReference type="Proteomes" id="UP000178953"/>
    </source>
</evidence>
<evidence type="ECO:0000256" key="2">
    <source>
        <dbReference type="SAM" id="SignalP"/>
    </source>
</evidence>
<keyword evidence="4" id="KW-1185">Reference proteome</keyword>
<evidence type="ECO:0000256" key="1">
    <source>
        <dbReference type="SAM" id="MobiDB-lite"/>
    </source>
</evidence>
<comment type="caution">
    <text evidence="3">The sequence shown here is derived from an EMBL/GenBank/DDBJ whole genome shotgun (WGS) entry which is preliminary data.</text>
</comment>
<organism evidence="3 4">
    <name type="scientific">Mycolicibacterium grossiae</name>
    <dbReference type="NCBI Taxonomy" id="1552759"/>
    <lineage>
        <taxon>Bacteria</taxon>
        <taxon>Bacillati</taxon>
        <taxon>Actinomycetota</taxon>
        <taxon>Actinomycetes</taxon>
        <taxon>Mycobacteriales</taxon>
        <taxon>Mycobacteriaceae</taxon>
        <taxon>Mycolicibacterium</taxon>
    </lineage>
</organism>
<feature type="compositionally biased region" description="Low complexity" evidence="1">
    <location>
        <begin position="44"/>
        <end position="71"/>
    </location>
</feature>
<dbReference type="AlphaFoldDB" id="A0A1E8Q5Y2"/>
<evidence type="ECO:0008006" key="5">
    <source>
        <dbReference type="Google" id="ProtNLM"/>
    </source>
</evidence>
<dbReference type="EMBL" id="MCHX01000018">
    <property type="protein sequence ID" value="OFJ53962.1"/>
    <property type="molecule type" value="Genomic_DNA"/>
</dbReference>
<feature type="region of interest" description="Disordered" evidence="1">
    <location>
        <begin position="34"/>
        <end position="74"/>
    </location>
</feature>
<keyword evidence="2" id="KW-0732">Signal</keyword>
<feature type="signal peptide" evidence="2">
    <location>
        <begin position="1"/>
        <end position="21"/>
    </location>
</feature>
<sequence>MAVMDKRVAVAAAMLAVGVTAGCSQTVTGTVAMTTEPGFSAPDSTRSPRTSSPRTTSPRTPRTSPGTPPSGDAATLTCEQYQALTPEEQSAAVQEILAGQFGDLTDLGELGPILGGEGADGMRLVADALCQMVPPDVVLSEVLLGGSPP</sequence>
<protein>
    <recommendedName>
        <fullName evidence="5">DUF732 domain-containing protein</fullName>
    </recommendedName>
</protein>
<reference evidence="3 4" key="1">
    <citation type="submission" date="2016-09" db="EMBL/GenBank/DDBJ databases">
        <title>genome sequence of Mycobacterium sp. 739 SCH.</title>
        <authorList>
            <person name="Greninger A.L."/>
            <person name="Qin X."/>
            <person name="Jerome K."/>
            <person name="Vora S."/>
            <person name="Quinn K."/>
        </authorList>
    </citation>
    <scope>NUCLEOTIDE SEQUENCE [LARGE SCALE GENOMIC DNA]</scope>
    <source>
        <strain evidence="3 4">SCH</strain>
    </source>
</reference>
<gene>
    <name evidence="3" type="ORF">BEL07_09755</name>
</gene>
<dbReference type="Proteomes" id="UP000178953">
    <property type="component" value="Unassembled WGS sequence"/>
</dbReference>
<evidence type="ECO:0000313" key="3">
    <source>
        <dbReference type="EMBL" id="OFJ53962.1"/>
    </source>
</evidence>
<dbReference type="PROSITE" id="PS51257">
    <property type="entry name" value="PROKAR_LIPOPROTEIN"/>
    <property type="match status" value="1"/>
</dbReference>
<feature type="chain" id="PRO_5039295796" description="DUF732 domain-containing protein" evidence="2">
    <location>
        <begin position="22"/>
        <end position="149"/>
    </location>
</feature>